<dbReference type="AlphaFoldDB" id="A0A699PZ91"/>
<reference evidence="2" key="1">
    <citation type="journal article" date="2019" name="Sci. Rep.">
        <title>Draft genome of Tanacetum cinerariifolium, the natural source of mosquito coil.</title>
        <authorList>
            <person name="Yamashiro T."/>
            <person name="Shiraishi A."/>
            <person name="Satake H."/>
            <person name="Nakayama K."/>
        </authorList>
    </citation>
    <scope>NUCLEOTIDE SEQUENCE</scope>
</reference>
<organism evidence="2">
    <name type="scientific">Tanacetum cinerariifolium</name>
    <name type="common">Dalmatian daisy</name>
    <name type="synonym">Chrysanthemum cinerariifolium</name>
    <dbReference type="NCBI Taxonomy" id="118510"/>
    <lineage>
        <taxon>Eukaryota</taxon>
        <taxon>Viridiplantae</taxon>
        <taxon>Streptophyta</taxon>
        <taxon>Embryophyta</taxon>
        <taxon>Tracheophyta</taxon>
        <taxon>Spermatophyta</taxon>
        <taxon>Magnoliopsida</taxon>
        <taxon>eudicotyledons</taxon>
        <taxon>Gunneridae</taxon>
        <taxon>Pentapetalae</taxon>
        <taxon>asterids</taxon>
        <taxon>campanulids</taxon>
        <taxon>Asterales</taxon>
        <taxon>Asteraceae</taxon>
        <taxon>Asteroideae</taxon>
        <taxon>Anthemideae</taxon>
        <taxon>Anthemidinae</taxon>
        <taxon>Tanacetum</taxon>
    </lineage>
</organism>
<protein>
    <submittedName>
        <fullName evidence="2">Uncharacterized protein</fullName>
    </submittedName>
</protein>
<comment type="caution">
    <text evidence="2">The sequence shown here is derived from an EMBL/GenBank/DDBJ whole genome shotgun (WGS) entry which is preliminary data.</text>
</comment>
<feature type="compositionally biased region" description="Low complexity" evidence="1">
    <location>
        <begin position="69"/>
        <end position="78"/>
    </location>
</feature>
<evidence type="ECO:0000256" key="1">
    <source>
        <dbReference type="SAM" id="MobiDB-lite"/>
    </source>
</evidence>
<feature type="region of interest" description="Disordered" evidence="1">
    <location>
        <begin position="56"/>
        <end position="83"/>
    </location>
</feature>
<evidence type="ECO:0000313" key="2">
    <source>
        <dbReference type="EMBL" id="GFC55820.1"/>
    </source>
</evidence>
<feature type="non-terminal residue" evidence="2">
    <location>
        <position position="126"/>
    </location>
</feature>
<proteinExistence type="predicted"/>
<sequence>MVSIRNNSITHVPTTESMQESIEELKVAVLEIKEGMKTFLVGHKVLSYEVEKLKNGEGTSHNGEDSTNHHSGSPHHSGGSVGNAYKKGNLSYGRLAKIEFPKNNGDDVKGWIYRCNQFFRIDEIKE</sequence>
<gene>
    <name evidence="2" type="ORF">Tci_827790</name>
</gene>
<accession>A0A699PZ91</accession>
<name>A0A699PZ91_TANCI</name>
<dbReference type="EMBL" id="BKCJ010966764">
    <property type="protein sequence ID" value="GFC55820.1"/>
    <property type="molecule type" value="Genomic_DNA"/>
</dbReference>